<dbReference type="SFLD" id="SFLDS00003">
    <property type="entry name" value="Haloacid_Dehalogenase"/>
    <property type="match status" value="1"/>
</dbReference>
<dbReference type="PRINTS" id="PR00413">
    <property type="entry name" value="HADHALOGNASE"/>
</dbReference>
<dbReference type="InterPro" id="IPR006439">
    <property type="entry name" value="HAD-SF_hydro_IA"/>
</dbReference>
<dbReference type="PANTHER" id="PTHR18901">
    <property type="entry name" value="2-DEOXYGLUCOSE-6-PHOSPHATE PHOSPHATASE 2"/>
    <property type="match status" value="1"/>
</dbReference>
<dbReference type="Gene3D" id="3.40.50.1000">
    <property type="entry name" value="HAD superfamily/HAD-like"/>
    <property type="match status" value="1"/>
</dbReference>
<protein>
    <submittedName>
        <fullName evidence="4">HAD family hydrolase</fullName>
    </submittedName>
</protein>
<dbReference type="OrthoDB" id="9800058at2"/>
<organism evidence="4 5">
    <name type="scientific">Pseudomonas flexibilis</name>
    <dbReference type="NCBI Taxonomy" id="706570"/>
    <lineage>
        <taxon>Bacteria</taxon>
        <taxon>Pseudomonadati</taxon>
        <taxon>Pseudomonadota</taxon>
        <taxon>Gammaproteobacteria</taxon>
        <taxon>Pseudomonadales</taxon>
        <taxon>Pseudomonadaceae</taxon>
        <taxon>Pseudomonas</taxon>
    </lineage>
</organism>
<dbReference type="SFLD" id="SFLDG01129">
    <property type="entry name" value="C1.5:_HAD__Beta-PGM__Phosphata"/>
    <property type="match status" value="1"/>
</dbReference>
<accession>A0A0B3BM58</accession>
<evidence type="ECO:0000259" key="3">
    <source>
        <dbReference type="Pfam" id="PF08125"/>
    </source>
</evidence>
<feature type="domain" description="Mannitol dehydrogenase N-terminal" evidence="2">
    <location>
        <begin position="249"/>
        <end position="431"/>
    </location>
</feature>
<reference evidence="4 5" key="1">
    <citation type="submission" date="2014-11" db="EMBL/GenBank/DDBJ databases">
        <title>Genome sequence of Pseudomonas tuomuerensis JCM 14085.</title>
        <authorList>
            <person name="Shin S.-K."/>
            <person name="Yi H."/>
        </authorList>
    </citation>
    <scope>NUCLEOTIDE SEQUENCE [LARGE SCALE GENOMIC DNA]</scope>
    <source>
        <strain evidence="4 5">JCM 14085</strain>
    </source>
</reference>
<dbReference type="InterPro" id="IPR013118">
    <property type="entry name" value="Mannitol_DH_C"/>
</dbReference>
<dbReference type="SUPFAM" id="SSF56784">
    <property type="entry name" value="HAD-like"/>
    <property type="match status" value="1"/>
</dbReference>
<dbReference type="Gene3D" id="1.10.1040.10">
    <property type="entry name" value="N-(1-d-carboxylethyl)-l-norvaline Dehydrogenase, domain 2"/>
    <property type="match status" value="1"/>
</dbReference>
<dbReference type="PANTHER" id="PTHR18901:SF38">
    <property type="entry name" value="PSEUDOURIDINE-5'-PHOSPHATASE"/>
    <property type="match status" value="1"/>
</dbReference>
<dbReference type="InterPro" id="IPR023214">
    <property type="entry name" value="HAD_sf"/>
</dbReference>
<dbReference type="STRING" id="706570.PT85_14425"/>
<gene>
    <name evidence="4" type="ORF">PT85_14425</name>
</gene>
<dbReference type="Proteomes" id="UP000030980">
    <property type="component" value="Unassembled WGS sequence"/>
</dbReference>
<evidence type="ECO:0000256" key="1">
    <source>
        <dbReference type="ARBA" id="ARBA00023002"/>
    </source>
</evidence>
<proteinExistence type="predicted"/>
<keyword evidence="1" id="KW-0560">Oxidoreductase</keyword>
<keyword evidence="4" id="KW-0378">Hydrolase</keyword>
<dbReference type="EMBL" id="JTAK01000006">
    <property type="protein sequence ID" value="KHO63705.1"/>
    <property type="molecule type" value="Genomic_DNA"/>
</dbReference>
<dbReference type="Gene3D" id="3.40.50.720">
    <property type="entry name" value="NAD(P)-binding Rossmann-like Domain"/>
    <property type="match status" value="1"/>
</dbReference>
<dbReference type="SUPFAM" id="SSF48179">
    <property type="entry name" value="6-phosphogluconate dehydrogenase C-terminal domain-like"/>
    <property type="match status" value="1"/>
</dbReference>
<sequence>MNFHGHFIQAALFDMDGTMFDTERLRFQTLRQASTELFGEAIDDQVLLGSLGLSARKAEALAKSRYGADYPYAEIRARADALELAHVRAHGVPVKAGLYEVLERLKKSGLRLAVATSSRRAIAEEYLINANVLKYFDATVCGDEVSQGKPHPEIFQTAAAALGCAPAQCLVFEDSENGLLSGAACGGLPILLKDIKEPAPAIQAKALRAYDSLEAFLADLAPCTPLLPLPALTDPFPQTHNEHVAAIHGFGAIGGGYLAQLFAHWDGYTRPAEIVGVTNNRLLRDLVNAYGKYSVHYPDQAFEQTIDRVRLVAADNQAAVIALYEQAEIVGLSLPEGAIAQQAGLIADGLIARRRARRGPLTVLVALNKVGGAAYVRRCVGRALEQRLAAEEVGEVLAATIFAETVVNRIVSRVSREALLKQVRINVGSFSAAVPSGSFETLPRQPGALGVESLVALLSEAAQLDRALATLNIVLFHSGPEMALYAERGSAILERLRQVRTVDDIAEIQAIKNKMLNGTHAIIGWYSALLGYRTIGQGMGDERVRRLVRRLLEQEIKPAMLAHNLALKTHIDTFVERFLKRCEESFKDTCVRVGRDPRRKLQRKERILGNIELAARHGIATPMLEFGTALGIVYALRYSGSEDKECLWIRDVYARRRSVADVLTDASDYQGRAYAGLDALADQALIARIAGHVERLRDPASPHWNWPLAKQTILEPA</sequence>
<dbReference type="InterPro" id="IPR036291">
    <property type="entry name" value="NAD(P)-bd_dom_sf"/>
</dbReference>
<dbReference type="Pfam" id="PF01232">
    <property type="entry name" value="Mannitol_dh"/>
    <property type="match status" value="1"/>
</dbReference>
<dbReference type="InterPro" id="IPR013131">
    <property type="entry name" value="Mannitol_DH_N"/>
</dbReference>
<dbReference type="InterPro" id="IPR023198">
    <property type="entry name" value="PGP-like_dom2"/>
</dbReference>
<dbReference type="NCBIfam" id="NF046057">
    <property type="entry name" value="bifunc_MtlD"/>
    <property type="match status" value="1"/>
</dbReference>
<keyword evidence="5" id="KW-1185">Reference proteome</keyword>
<dbReference type="InterPro" id="IPR036412">
    <property type="entry name" value="HAD-like_sf"/>
</dbReference>
<dbReference type="GO" id="GO:0016787">
    <property type="term" value="F:hydrolase activity"/>
    <property type="evidence" value="ECO:0007669"/>
    <property type="project" value="UniProtKB-KW"/>
</dbReference>
<evidence type="ECO:0000313" key="4">
    <source>
        <dbReference type="EMBL" id="KHO63705.1"/>
    </source>
</evidence>
<dbReference type="GO" id="GO:0016491">
    <property type="term" value="F:oxidoreductase activity"/>
    <property type="evidence" value="ECO:0007669"/>
    <property type="project" value="UniProtKB-KW"/>
</dbReference>
<comment type="caution">
    <text evidence="4">The sequence shown here is derived from an EMBL/GenBank/DDBJ whole genome shotgun (WGS) entry which is preliminary data.</text>
</comment>
<dbReference type="InterPro" id="IPR013328">
    <property type="entry name" value="6PGD_dom2"/>
</dbReference>
<dbReference type="Gene3D" id="1.10.150.240">
    <property type="entry name" value="Putative phosphatase, domain 2"/>
    <property type="match status" value="1"/>
</dbReference>
<dbReference type="NCBIfam" id="TIGR01509">
    <property type="entry name" value="HAD-SF-IA-v3"/>
    <property type="match status" value="1"/>
</dbReference>
<feature type="domain" description="Mannitol dehydrogenase C-terminal" evidence="3">
    <location>
        <begin position="510"/>
        <end position="635"/>
    </location>
</feature>
<evidence type="ECO:0000259" key="2">
    <source>
        <dbReference type="Pfam" id="PF01232"/>
    </source>
</evidence>
<dbReference type="SUPFAM" id="SSF51735">
    <property type="entry name" value="NAD(P)-binding Rossmann-fold domains"/>
    <property type="match status" value="1"/>
</dbReference>
<dbReference type="RefSeq" id="WP_039607079.1">
    <property type="nucleotide sequence ID" value="NZ_FMUP01000004.1"/>
</dbReference>
<evidence type="ECO:0000313" key="5">
    <source>
        <dbReference type="Proteomes" id="UP000030980"/>
    </source>
</evidence>
<dbReference type="InterPro" id="IPR008927">
    <property type="entry name" value="6-PGluconate_DH-like_C_sf"/>
</dbReference>
<dbReference type="Pfam" id="PF00702">
    <property type="entry name" value="Hydrolase"/>
    <property type="match status" value="1"/>
</dbReference>
<name>A0A0B3BM58_9PSED</name>
<dbReference type="Pfam" id="PF08125">
    <property type="entry name" value="Mannitol_dh_C"/>
    <property type="match status" value="1"/>
</dbReference>
<dbReference type="AlphaFoldDB" id="A0A0B3BM58"/>